<dbReference type="AlphaFoldDB" id="A0A8S1H4W2"/>
<dbReference type="EMBL" id="CAJGYM010000012">
    <property type="protein sequence ID" value="CAD6189848.1"/>
    <property type="molecule type" value="Genomic_DNA"/>
</dbReference>
<evidence type="ECO:0000256" key="1">
    <source>
        <dbReference type="SAM" id="MobiDB-lite"/>
    </source>
</evidence>
<gene>
    <name evidence="2" type="ORF">CAUJ_LOCUS5767</name>
</gene>
<evidence type="ECO:0000313" key="3">
    <source>
        <dbReference type="Proteomes" id="UP000835052"/>
    </source>
</evidence>
<evidence type="ECO:0000313" key="2">
    <source>
        <dbReference type="EMBL" id="CAD6189848.1"/>
    </source>
</evidence>
<reference evidence="2" key="1">
    <citation type="submission" date="2020-10" db="EMBL/GenBank/DDBJ databases">
        <authorList>
            <person name="Kikuchi T."/>
        </authorList>
    </citation>
    <scope>NUCLEOTIDE SEQUENCE</scope>
    <source>
        <strain evidence="2">NKZ352</strain>
    </source>
</reference>
<organism evidence="2 3">
    <name type="scientific">Caenorhabditis auriculariae</name>
    <dbReference type="NCBI Taxonomy" id="2777116"/>
    <lineage>
        <taxon>Eukaryota</taxon>
        <taxon>Metazoa</taxon>
        <taxon>Ecdysozoa</taxon>
        <taxon>Nematoda</taxon>
        <taxon>Chromadorea</taxon>
        <taxon>Rhabditida</taxon>
        <taxon>Rhabditina</taxon>
        <taxon>Rhabditomorpha</taxon>
        <taxon>Rhabditoidea</taxon>
        <taxon>Rhabditidae</taxon>
        <taxon>Peloderinae</taxon>
        <taxon>Caenorhabditis</taxon>
    </lineage>
</organism>
<dbReference type="Proteomes" id="UP000835052">
    <property type="component" value="Unassembled WGS sequence"/>
</dbReference>
<comment type="caution">
    <text evidence="2">The sequence shown here is derived from an EMBL/GenBank/DDBJ whole genome shotgun (WGS) entry which is preliminary data.</text>
</comment>
<keyword evidence="3" id="KW-1185">Reference proteome</keyword>
<protein>
    <submittedName>
        <fullName evidence="2">Uncharacterized protein</fullName>
    </submittedName>
</protein>
<sequence length="80" mass="9031">MTQAPENVEKTRETGSEDSTSQASDNDNYLTVRTLRSVKKLVRRTTFSVPTVVVFLLTPIGTTLASSEHFNHQLKDFQFL</sequence>
<feature type="region of interest" description="Disordered" evidence="1">
    <location>
        <begin position="1"/>
        <end position="27"/>
    </location>
</feature>
<accession>A0A8S1H4W2</accession>
<feature type="compositionally biased region" description="Polar residues" evidence="1">
    <location>
        <begin position="17"/>
        <end position="27"/>
    </location>
</feature>
<name>A0A8S1H4W2_9PELO</name>
<proteinExistence type="predicted"/>